<gene>
    <name evidence="1" type="ORF">NC595_03135</name>
</gene>
<evidence type="ECO:0000313" key="2">
    <source>
        <dbReference type="Proteomes" id="UP001204615"/>
    </source>
</evidence>
<comment type="caution">
    <text evidence="1">The sequence shown here is derived from an EMBL/GenBank/DDBJ whole genome shotgun (WGS) entry which is preliminary data.</text>
</comment>
<keyword evidence="2" id="KW-1185">Reference proteome</keyword>
<dbReference type="EMBL" id="JAMZEK010000001">
    <property type="protein sequence ID" value="MCP1373048.1"/>
    <property type="molecule type" value="Genomic_DNA"/>
</dbReference>
<accession>A0ABT1F9D0</accession>
<name>A0ABT1F9D0_9GAMM</name>
<sequence length="78" mass="8904">MYDKGWQVPHRIRKSAWWRPRRAVSDRFVAAANCATGHVFAGIPEARDAVRRMREFAIGLTSAMSVDQSFGRKKRGID</sequence>
<dbReference type="Proteomes" id="UP001204615">
    <property type="component" value="Unassembled WGS sequence"/>
</dbReference>
<reference evidence="1 2" key="1">
    <citation type="submission" date="2022-06" db="EMBL/GenBank/DDBJ databases">
        <title>Dyella sp. Sa strain:Sa Genome sequencing.</title>
        <authorList>
            <person name="Park S."/>
        </authorList>
    </citation>
    <scope>NUCLEOTIDE SEQUENCE [LARGE SCALE GENOMIC DNA]</scope>
    <source>
        <strain evidence="1 2">Sa</strain>
    </source>
</reference>
<dbReference type="RefSeq" id="WP_253564810.1">
    <property type="nucleotide sequence ID" value="NZ_JAMZEK010000001.1"/>
</dbReference>
<protein>
    <submittedName>
        <fullName evidence="1">Uncharacterized protein</fullName>
    </submittedName>
</protein>
<organism evidence="1 2">
    <name type="scientific">Dyella lutea</name>
    <dbReference type="NCBI Taxonomy" id="2950441"/>
    <lineage>
        <taxon>Bacteria</taxon>
        <taxon>Pseudomonadati</taxon>
        <taxon>Pseudomonadota</taxon>
        <taxon>Gammaproteobacteria</taxon>
        <taxon>Lysobacterales</taxon>
        <taxon>Rhodanobacteraceae</taxon>
        <taxon>Dyella</taxon>
    </lineage>
</organism>
<evidence type="ECO:0000313" key="1">
    <source>
        <dbReference type="EMBL" id="MCP1373048.1"/>
    </source>
</evidence>
<proteinExistence type="predicted"/>